<dbReference type="Pfam" id="PF18052">
    <property type="entry name" value="Rx_N"/>
    <property type="match status" value="1"/>
</dbReference>
<dbReference type="InterPro" id="IPR027417">
    <property type="entry name" value="P-loop_NTPase"/>
</dbReference>
<keyword evidence="1" id="KW-0677">Repeat</keyword>
<dbReference type="InterPro" id="IPR002182">
    <property type="entry name" value="NB-ARC"/>
</dbReference>
<feature type="domain" description="Disease resistance N-terminal" evidence="6">
    <location>
        <begin position="1"/>
        <end position="56"/>
    </location>
</feature>
<organism evidence="9 10">
    <name type="scientific">Chenopodium quinoa</name>
    <name type="common">Quinoa</name>
    <dbReference type="NCBI Taxonomy" id="63459"/>
    <lineage>
        <taxon>Eukaryota</taxon>
        <taxon>Viridiplantae</taxon>
        <taxon>Streptophyta</taxon>
        <taxon>Embryophyta</taxon>
        <taxon>Tracheophyta</taxon>
        <taxon>Spermatophyta</taxon>
        <taxon>Magnoliopsida</taxon>
        <taxon>eudicotyledons</taxon>
        <taxon>Gunneridae</taxon>
        <taxon>Pentapetalae</taxon>
        <taxon>Caryophyllales</taxon>
        <taxon>Chenopodiaceae</taxon>
        <taxon>Chenopodioideae</taxon>
        <taxon>Atripliceae</taxon>
        <taxon>Chenopodium</taxon>
    </lineage>
</organism>
<dbReference type="Pfam" id="PF23598">
    <property type="entry name" value="LRR_14"/>
    <property type="match status" value="1"/>
</dbReference>
<dbReference type="SUPFAM" id="SSF52058">
    <property type="entry name" value="L domain-like"/>
    <property type="match status" value="1"/>
</dbReference>
<keyword evidence="4" id="KW-0067">ATP-binding</keyword>
<dbReference type="GO" id="GO:0051707">
    <property type="term" value="P:response to other organism"/>
    <property type="evidence" value="ECO:0007669"/>
    <property type="project" value="UniProtKB-ARBA"/>
</dbReference>
<dbReference type="PANTHER" id="PTHR36766:SF40">
    <property type="entry name" value="DISEASE RESISTANCE PROTEIN RGA3"/>
    <property type="match status" value="1"/>
</dbReference>
<dbReference type="Proteomes" id="UP000596660">
    <property type="component" value="Unplaced"/>
</dbReference>
<evidence type="ECO:0000259" key="8">
    <source>
        <dbReference type="Pfam" id="PF23598"/>
    </source>
</evidence>
<reference evidence="9" key="2">
    <citation type="submission" date="2021-03" db="UniProtKB">
        <authorList>
            <consortium name="EnsemblPlants"/>
        </authorList>
    </citation>
    <scope>IDENTIFICATION</scope>
</reference>
<evidence type="ECO:0000256" key="2">
    <source>
        <dbReference type="ARBA" id="ARBA00022741"/>
    </source>
</evidence>
<keyword evidence="3" id="KW-0611">Plant defense</keyword>
<dbReference type="InterPro" id="IPR032675">
    <property type="entry name" value="LRR_dom_sf"/>
</dbReference>
<evidence type="ECO:0000256" key="4">
    <source>
        <dbReference type="ARBA" id="ARBA00022840"/>
    </source>
</evidence>
<protein>
    <recommendedName>
        <fullName evidence="11">Disease resistance protein RGA3</fullName>
    </recommendedName>
</protein>
<dbReference type="InterPro" id="IPR042197">
    <property type="entry name" value="Apaf_helical"/>
</dbReference>
<dbReference type="InterPro" id="IPR055414">
    <property type="entry name" value="LRR_R13L4/SHOC2-like"/>
</dbReference>
<dbReference type="Gramene" id="AUR62009278-RA">
    <property type="protein sequence ID" value="AUR62009278-RA:cds"/>
    <property type="gene ID" value="AUR62009278"/>
</dbReference>
<dbReference type="PRINTS" id="PR00364">
    <property type="entry name" value="DISEASERSIST"/>
</dbReference>
<evidence type="ECO:0000256" key="3">
    <source>
        <dbReference type="ARBA" id="ARBA00022821"/>
    </source>
</evidence>
<dbReference type="Gene3D" id="1.20.5.4130">
    <property type="match status" value="1"/>
</dbReference>
<dbReference type="SUPFAM" id="SSF52540">
    <property type="entry name" value="P-loop containing nucleoside triphosphate hydrolases"/>
    <property type="match status" value="1"/>
</dbReference>
<feature type="domain" description="NB-ARC" evidence="5">
    <location>
        <begin position="128"/>
        <end position="303"/>
    </location>
</feature>
<dbReference type="GO" id="GO:0006952">
    <property type="term" value="P:defense response"/>
    <property type="evidence" value="ECO:0007669"/>
    <property type="project" value="UniProtKB-KW"/>
</dbReference>
<dbReference type="GO" id="GO:0005524">
    <property type="term" value="F:ATP binding"/>
    <property type="evidence" value="ECO:0007669"/>
    <property type="project" value="UniProtKB-KW"/>
</dbReference>
<reference evidence="9" key="1">
    <citation type="journal article" date="2017" name="Nature">
        <title>The genome of Chenopodium quinoa.</title>
        <authorList>
            <person name="Jarvis D.E."/>
            <person name="Ho Y.S."/>
            <person name="Lightfoot D.J."/>
            <person name="Schmoeckel S.M."/>
            <person name="Li B."/>
            <person name="Borm T.J.A."/>
            <person name="Ohyanagi H."/>
            <person name="Mineta K."/>
            <person name="Michell C.T."/>
            <person name="Saber N."/>
            <person name="Kharbatia N.M."/>
            <person name="Rupper R.R."/>
            <person name="Sharp A.R."/>
            <person name="Dally N."/>
            <person name="Boughton B.A."/>
            <person name="Woo Y.H."/>
            <person name="Gao G."/>
            <person name="Schijlen E.G.W.M."/>
            <person name="Guo X."/>
            <person name="Momin A.A."/>
            <person name="Negrao S."/>
            <person name="Al-Babili S."/>
            <person name="Gehring C."/>
            <person name="Roessner U."/>
            <person name="Jung C."/>
            <person name="Murphy K."/>
            <person name="Arold S.T."/>
            <person name="Gojobori T."/>
            <person name="van der Linden C.G."/>
            <person name="van Loo E.N."/>
            <person name="Jellen E.N."/>
            <person name="Maughan P.J."/>
            <person name="Tester M."/>
        </authorList>
    </citation>
    <scope>NUCLEOTIDE SEQUENCE [LARGE SCALE GENOMIC DNA]</scope>
    <source>
        <strain evidence="9">cv. PI 614886</strain>
    </source>
</reference>
<dbReference type="InterPro" id="IPR036388">
    <property type="entry name" value="WH-like_DNA-bd_sf"/>
</dbReference>
<evidence type="ECO:0000313" key="10">
    <source>
        <dbReference type="Proteomes" id="UP000596660"/>
    </source>
</evidence>
<dbReference type="AlphaFoldDB" id="A0A803LBN9"/>
<evidence type="ECO:0000256" key="1">
    <source>
        <dbReference type="ARBA" id="ARBA00022737"/>
    </source>
</evidence>
<dbReference type="InterPro" id="IPR041118">
    <property type="entry name" value="Rx_N"/>
</dbReference>
<dbReference type="Gene3D" id="3.80.10.10">
    <property type="entry name" value="Ribonuclease Inhibitor"/>
    <property type="match status" value="2"/>
</dbReference>
<dbReference type="PROSITE" id="PS51450">
    <property type="entry name" value="LRR"/>
    <property type="match status" value="1"/>
</dbReference>
<evidence type="ECO:0008006" key="11">
    <source>
        <dbReference type="Google" id="ProtNLM"/>
    </source>
</evidence>
<keyword evidence="10" id="KW-1185">Reference proteome</keyword>
<dbReference type="Pfam" id="PF23559">
    <property type="entry name" value="WHD_DRP"/>
    <property type="match status" value="1"/>
</dbReference>
<evidence type="ECO:0000313" key="9">
    <source>
        <dbReference type="EnsemblPlants" id="AUR62009278-RA:cds"/>
    </source>
</evidence>
<dbReference type="Pfam" id="PF00931">
    <property type="entry name" value="NB-ARC"/>
    <property type="match status" value="1"/>
</dbReference>
<sequence>MIQARVRDAEKYQEAEGSDTIKEWLKMLRQVLYRADDLFDEILTVDQQRPRMQVHVFFSRSNILWLNWKMAREIKSIRQELDAINSGLTSLNLRVYDHREDPKHPVAQLMKRRETASFVKAVDIIGRENDKNMIIEMLLNPKYDDEKVTVIPIVGFGGLGKTTLAQLVFNDVRVQKHFDLVTWVCVPEVDNQKAVMGKLYRCFTDEDSGDRSLNQIKSQIHDSIKSKKYLLVLDDIWDDSRDRWLDLMSLLECGRIGSKVIVTTRSDNVAKVAGTVPKSYKLGFLTDDESWELFRSLAFKQNQEESNPNLTQIGKEIVSSCGNVPLAIRVVGSLLYSKDSEKEWQLFKDDQLSKAKLMEDGNLMPVLKLSYDYLPPALKQCFAYCSLFPKDYEFSKADLVHLWMAQGYFEPSNRDIGDQYFMELLRMNFFQDPKEDGKGNVKTCKIHDLVHDLAQHIAGAENMLLGESSMQVTDELIHVSLNGWEAPSSLLATKNIRSLLGLSIERPASLEGLVSRFLSLRVLSLNNIDMVPSSIGRLRHLRYLNLARNCIECLPNAITRLENLQTLNLDSCPFLMELPRDFAKLSNLRHLVINWDTLTDLPSGFGKMTTLHELHGFIVGKGENTGIDSLPALNLRGELRIQFFKLRKNAVMEAQRATLKENQQLTSLILSFRGEETAVDSDELKRMISFLQLPQNLKYLKVLGYKGDEMPICWFDRLRKLVSISFVCCNNCRILPYLRQLPHLKSLYLQSLNALEYVEDEGTSWVGGNSGSTAHNDYFPFLEVLELEDLPRLKGWTRSSNGEALPDEISNLSLLRELQIIKCPNLASLPPSLQGLTSLQKLYIRGCPDLGKRYKKPNGKDCHILQHIPHTDISTGCELSFHDDLGFIESPEWE</sequence>
<dbReference type="InterPro" id="IPR001611">
    <property type="entry name" value="Leu-rich_rpt"/>
</dbReference>
<dbReference type="InterPro" id="IPR058922">
    <property type="entry name" value="WHD_DRP"/>
</dbReference>
<accession>A0A803LBN9</accession>
<dbReference type="PANTHER" id="PTHR36766">
    <property type="entry name" value="PLANT BROAD-SPECTRUM MILDEW RESISTANCE PROTEIN RPW8"/>
    <property type="match status" value="1"/>
</dbReference>
<dbReference type="Gene3D" id="3.40.50.300">
    <property type="entry name" value="P-loop containing nucleotide triphosphate hydrolases"/>
    <property type="match status" value="1"/>
</dbReference>
<evidence type="ECO:0000259" key="7">
    <source>
        <dbReference type="Pfam" id="PF23559"/>
    </source>
</evidence>
<dbReference type="Gene3D" id="1.10.8.430">
    <property type="entry name" value="Helical domain of apoptotic protease-activating factors"/>
    <property type="match status" value="1"/>
</dbReference>
<dbReference type="OMA" id="ELYLYEV"/>
<feature type="domain" description="Disease resistance R13L4/SHOC-2-like LRR" evidence="8">
    <location>
        <begin position="512"/>
        <end position="786"/>
    </location>
</feature>
<feature type="domain" description="Disease resistance protein winged helix" evidence="7">
    <location>
        <begin position="387"/>
        <end position="454"/>
    </location>
</feature>
<dbReference type="FunFam" id="1.10.10.10:FF:000322">
    <property type="entry name" value="Probable disease resistance protein At1g63360"/>
    <property type="match status" value="1"/>
</dbReference>
<keyword evidence="2" id="KW-0547">Nucleotide-binding</keyword>
<proteinExistence type="predicted"/>
<evidence type="ECO:0000259" key="5">
    <source>
        <dbReference type="Pfam" id="PF00931"/>
    </source>
</evidence>
<dbReference type="GO" id="GO:0043531">
    <property type="term" value="F:ADP binding"/>
    <property type="evidence" value="ECO:0007669"/>
    <property type="project" value="InterPro"/>
</dbReference>
<dbReference type="EnsemblPlants" id="AUR62009278-RA">
    <property type="protein sequence ID" value="AUR62009278-RA:cds"/>
    <property type="gene ID" value="AUR62009278"/>
</dbReference>
<evidence type="ECO:0000259" key="6">
    <source>
        <dbReference type="Pfam" id="PF18052"/>
    </source>
</evidence>
<dbReference type="Gene3D" id="1.10.10.10">
    <property type="entry name" value="Winged helix-like DNA-binding domain superfamily/Winged helix DNA-binding domain"/>
    <property type="match status" value="1"/>
</dbReference>
<dbReference type="FunFam" id="3.40.50.300:FF:001091">
    <property type="entry name" value="Probable disease resistance protein At1g61300"/>
    <property type="match status" value="1"/>
</dbReference>
<name>A0A803LBN9_CHEQI</name>